<dbReference type="AlphaFoldDB" id="A0A0E9UUN9"/>
<proteinExistence type="predicted"/>
<feature type="signal peptide" evidence="1">
    <location>
        <begin position="1"/>
        <end position="24"/>
    </location>
</feature>
<evidence type="ECO:0000313" key="2">
    <source>
        <dbReference type="EMBL" id="JAH69594.1"/>
    </source>
</evidence>
<accession>A0A0E9UUN9</accession>
<reference evidence="2" key="1">
    <citation type="submission" date="2014-11" db="EMBL/GenBank/DDBJ databases">
        <authorList>
            <person name="Amaro Gonzalez C."/>
        </authorList>
    </citation>
    <scope>NUCLEOTIDE SEQUENCE</scope>
</reference>
<feature type="chain" id="PRO_5002434083" evidence="1">
    <location>
        <begin position="25"/>
        <end position="47"/>
    </location>
</feature>
<dbReference type="EMBL" id="GBXM01038983">
    <property type="protein sequence ID" value="JAH69594.1"/>
    <property type="molecule type" value="Transcribed_RNA"/>
</dbReference>
<keyword evidence="1" id="KW-0732">Signal</keyword>
<name>A0A0E9UUN9_ANGAN</name>
<evidence type="ECO:0000256" key="1">
    <source>
        <dbReference type="SAM" id="SignalP"/>
    </source>
</evidence>
<sequence>MASLMLATALLLVIALSPVFHIQAVQKKYKLSRPIYDAPEEPRSATS</sequence>
<protein>
    <submittedName>
        <fullName evidence="2">Uncharacterized protein</fullName>
    </submittedName>
</protein>
<reference evidence="2" key="2">
    <citation type="journal article" date="2015" name="Fish Shellfish Immunol.">
        <title>Early steps in the European eel (Anguilla anguilla)-Vibrio vulnificus interaction in the gills: Role of the RtxA13 toxin.</title>
        <authorList>
            <person name="Callol A."/>
            <person name="Pajuelo D."/>
            <person name="Ebbesson L."/>
            <person name="Teles M."/>
            <person name="MacKenzie S."/>
            <person name="Amaro C."/>
        </authorList>
    </citation>
    <scope>NUCLEOTIDE SEQUENCE</scope>
</reference>
<organism evidence="2">
    <name type="scientific">Anguilla anguilla</name>
    <name type="common">European freshwater eel</name>
    <name type="synonym">Muraena anguilla</name>
    <dbReference type="NCBI Taxonomy" id="7936"/>
    <lineage>
        <taxon>Eukaryota</taxon>
        <taxon>Metazoa</taxon>
        <taxon>Chordata</taxon>
        <taxon>Craniata</taxon>
        <taxon>Vertebrata</taxon>
        <taxon>Euteleostomi</taxon>
        <taxon>Actinopterygii</taxon>
        <taxon>Neopterygii</taxon>
        <taxon>Teleostei</taxon>
        <taxon>Anguilliformes</taxon>
        <taxon>Anguillidae</taxon>
        <taxon>Anguilla</taxon>
    </lineage>
</organism>